<evidence type="ECO:0000313" key="1">
    <source>
        <dbReference type="EMBL" id="KGE21000.1"/>
    </source>
</evidence>
<reference evidence="1 2" key="1">
    <citation type="submission" date="2014-08" db="EMBL/GenBank/DDBJ databases">
        <authorList>
            <person name="den Bakker H.C."/>
        </authorList>
    </citation>
    <scope>NUCLEOTIDE SEQUENCE [LARGE SCALE GENOMIC DNA]</scope>
    <source>
        <strain evidence="1 2">DSM 18334</strain>
    </source>
</reference>
<sequence length="113" mass="12879">MGNFNFSPSTETRTLKVMVEGAMSQEDAGRFIQEYNEHVSKFNPAEYEIVLDCTGLNVSSPDVLPMLEQCYIMYKESGFKKVIFTIAKNPILKMQLGRVARSTKLENYEIVEV</sequence>
<dbReference type="eggNOG" id="ENOG5032ZGE">
    <property type="taxonomic scope" value="Bacteria"/>
</dbReference>
<comment type="caution">
    <text evidence="1">The sequence shown here is derived from an EMBL/GenBank/DDBJ whole genome shotgun (WGS) entry which is preliminary data.</text>
</comment>
<dbReference type="EMBL" id="JQCR01000001">
    <property type="protein sequence ID" value="KGE21000.1"/>
    <property type="molecule type" value="Genomic_DNA"/>
</dbReference>
<dbReference type="Proteomes" id="UP000029734">
    <property type="component" value="Unassembled WGS sequence"/>
</dbReference>
<accession>A0A098MEL6</accession>
<dbReference type="STRING" id="268407.PWYN_02240"/>
<dbReference type="AlphaFoldDB" id="A0A098MEL6"/>
<gene>
    <name evidence="1" type="ORF">PWYN_02240</name>
</gene>
<evidence type="ECO:0000313" key="2">
    <source>
        <dbReference type="Proteomes" id="UP000029734"/>
    </source>
</evidence>
<organism evidence="1 2">
    <name type="scientific">Paenibacillus wynnii</name>
    <dbReference type="NCBI Taxonomy" id="268407"/>
    <lineage>
        <taxon>Bacteria</taxon>
        <taxon>Bacillati</taxon>
        <taxon>Bacillota</taxon>
        <taxon>Bacilli</taxon>
        <taxon>Bacillales</taxon>
        <taxon>Paenibacillaceae</taxon>
        <taxon>Paenibacillus</taxon>
    </lineage>
</organism>
<dbReference type="OrthoDB" id="2867965at2"/>
<name>A0A098MEL6_9BACL</name>
<reference evidence="1 2" key="2">
    <citation type="submission" date="2014-10" db="EMBL/GenBank/DDBJ databases">
        <title>Comparative genomics of the Paenibacillus odorifer group.</title>
        <authorList>
            <person name="Tsai Y.-C."/>
            <person name="Martin N."/>
            <person name="Korlach J."/>
            <person name="Wiedmann M."/>
        </authorList>
    </citation>
    <scope>NUCLEOTIDE SEQUENCE [LARGE SCALE GENOMIC DNA]</scope>
    <source>
        <strain evidence="1 2">DSM 18334</strain>
    </source>
</reference>
<dbReference type="RefSeq" id="WP_036647867.1">
    <property type="nucleotide sequence ID" value="NZ_JQCR01000001.1"/>
</dbReference>
<keyword evidence="2" id="KW-1185">Reference proteome</keyword>
<proteinExistence type="predicted"/>
<evidence type="ECO:0008006" key="3">
    <source>
        <dbReference type="Google" id="ProtNLM"/>
    </source>
</evidence>
<protein>
    <recommendedName>
        <fullName evidence="3">STAS domain-containing protein</fullName>
    </recommendedName>
</protein>